<name>A0A8W8L6N8_MAGGI</name>
<dbReference type="PROSITE" id="PS50222">
    <property type="entry name" value="EF_HAND_2"/>
    <property type="match status" value="2"/>
</dbReference>
<dbReference type="InterPro" id="IPR018247">
    <property type="entry name" value="EF_Hand_1_Ca_BS"/>
</dbReference>
<dbReference type="Gene3D" id="1.10.238.10">
    <property type="entry name" value="EF-hand"/>
    <property type="match status" value="1"/>
</dbReference>
<dbReference type="OrthoDB" id="6129935at2759"/>
<dbReference type="Proteomes" id="UP000005408">
    <property type="component" value="Unassembled WGS sequence"/>
</dbReference>
<organism evidence="4 5">
    <name type="scientific">Magallana gigas</name>
    <name type="common">Pacific oyster</name>
    <name type="synonym">Crassostrea gigas</name>
    <dbReference type="NCBI Taxonomy" id="29159"/>
    <lineage>
        <taxon>Eukaryota</taxon>
        <taxon>Metazoa</taxon>
        <taxon>Spiralia</taxon>
        <taxon>Lophotrochozoa</taxon>
        <taxon>Mollusca</taxon>
        <taxon>Bivalvia</taxon>
        <taxon>Autobranchia</taxon>
        <taxon>Pteriomorphia</taxon>
        <taxon>Ostreida</taxon>
        <taxon>Ostreoidea</taxon>
        <taxon>Ostreidae</taxon>
        <taxon>Magallana</taxon>
    </lineage>
</organism>
<dbReference type="EnsemblMetazoa" id="G26637.2">
    <property type="protein sequence ID" value="G26637.2:cds"/>
    <property type="gene ID" value="G26637"/>
</dbReference>
<sequence length="152" mass="17998">MKHLIFAIAVSFVFAQHHHDIAQIVDTAFLRLDLHPKDGLLEMNELTTIFTQRDTDGNGKLSYVEFTAHAHDNPMRHDLFNYFDKNKDGFLTKEEMVDNNYHAMDHNGDNQVSRTDFDHYYTNIIHHLLQQQQHGQIYLSQNNERDLLFQYH</sequence>
<proteinExistence type="predicted"/>
<dbReference type="InterPro" id="IPR002048">
    <property type="entry name" value="EF_hand_dom"/>
</dbReference>
<evidence type="ECO:0000256" key="2">
    <source>
        <dbReference type="SAM" id="SignalP"/>
    </source>
</evidence>
<evidence type="ECO:0000313" key="5">
    <source>
        <dbReference type="Proteomes" id="UP000005408"/>
    </source>
</evidence>
<dbReference type="PROSITE" id="PS00018">
    <property type="entry name" value="EF_HAND_1"/>
    <property type="match status" value="2"/>
</dbReference>
<evidence type="ECO:0000259" key="3">
    <source>
        <dbReference type="PROSITE" id="PS50222"/>
    </source>
</evidence>
<feature type="domain" description="EF-hand" evidence="3">
    <location>
        <begin position="78"/>
        <end position="106"/>
    </location>
</feature>
<dbReference type="AlphaFoldDB" id="A0A8W8L6N8"/>
<feature type="domain" description="EF-hand" evidence="3">
    <location>
        <begin position="41"/>
        <end position="76"/>
    </location>
</feature>
<dbReference type="SUPFAM" id="SSF47473">
    <property type="entry name" value="EF-hand"/>
    <property type="match status" value="1"/>
</dbReference>
<protein>
    <recommendedName>
        <fullName evidence="3">EF-hand domain-containing protein</fullName>
    </recommendedName>
</protein>
<keyword evidence="2" id="KW-0732">Signal</keyword>
<evidence type="ECO:0000256" key="1">
    <source>
        <dbReference type="ARBA" id="ARBA00022837"/>
    </source>
</evidence>
<dbReference type="EnsemblMetazoa" id="G26637.1">
    <property type="protein sequence ID" value="G26637.1:cds"/>
    <property type="gene ID" value="G26637"/>
</dbReference>
<evidence type="ECO:0000313" key="4">
    <source>
        <dbReference type="EnsemblMetazoa" id="G26637.1:cds"/>
    </source>
</evidence>
<keyword evidence="5" id="KW-1185">Reference proteome</keyword>
<keyword evidence="1" id="KW-0106">Calcium</keyword>
<feature type="signal peptide" evidence="2">
    <location>
        <begin position="1"/>
        <end position="15"/>
    </location>
</feature>
<feature type="chain" id="PRO_5042431504" description="EF-hand domain-containing protein" evidence="2">
    <location>
        <begin position="16"/>
        <end position="152"/>
    </location>
</feature>
<reference evidence="4" key="1">
    <citation type="submission" date="2022-08" db="UniProtKB">
        <authorList>
            <consortium name="EnsemblMetazoa"/>
        </authorList>
    </citation>
    <scope>IDENTIFICATION</scope>
    <source>
        <strain evidence="4">05x7-T-G4-1.051#20</strain>
    </source>
</reference>
<dbReference type="Pfam" id="PF13499">
    <property type="entry name" value="EF-hand_7"/>
    <property type="match status" value="1"/>
</dbReference>
<dbReference type="InterPro" id="IPR011992">
    <property type="entry name" value="EF-hand-dom_pair"/>
</dbReference>
<dbReference type="OMA" id="FAQHHHD"/>
<accession>A0A8W8L6N8</accession>
<dbReference type="GO" id="GO:0005509">
    <property type="term" value="F:calcium ion binding"/>
    <property type="evidence" value="ECO:0007669"/>
    <property type="project" value="InterPro"/>
</dbReference>